<dbReference type="AlphaFoldDB" id="A0A6F9DGQ8"/>
<protein>
    <submittedName>
        <fullName evidence="2">Uncharacterized protein LOC100175252</fullName>
    </submittedName>
</protein>
<proteinExistence type="evidence at transcript level"/>
<keyword evidence="1" id="KW-1133">Transmembrane helix</keyword>
<dbReference type="EMBL" id="LR786358">
    <property type="protein sequence ID" value="CAB3260406.1"/>
    <property type="molecule type" value="mRNA"/>
</dbReference>
<organism evidence="2">
    <name type="scientific">Phallusia mammillata</name>
    <dbReference type="NCBI Taxonomy" id="59560"/>
    <lineage>
        <taxon>Eukaryota</taxon>
        <taxon>Metazoa</taxon>
        <taxon>Chordata</taxon>
        <taxon>Tunicata</taxon>
        <taxon>Ascidiacea</taxon>
        <taxon>Phlebobranchia</taxon>
        <taxon>Ascidiidae</taxon>
        <taxon>Phallusia</taxon>
    </lineage>
</organism>
<keyword evidence="1" id="KW-0812">Transmembrane</keyword>
<evidence type="ECO:0000313" key="2">
    <source>
        <dbReference type="EMBL" id="CAB3260406.1"/>
    </source>
</evidence>
<keyword evidence="1" id="KW-0472">Membrane</keyword>
<name>A0A6F9DGQ8_9ASCI</name>
<dbReference type="SUPFAM" id="SSF48484">
    <property type="entry name" value="Lipoxigenase"/>
    <property type="match status" value="1"/>
</dbReference>
<evidence type="ECO:0000256" key="1">
    <source>
        <dbReference type="SAM" id="Phobius"/>
    </source>
</evidence>
<dbReference type="InterPro" id="IPR036226">
    <property type="entry name" value="LipOase_C_sf"/>
</dbReference>
<sequence>MPVFHQHRNKNLAAGIFSKIVQFFVLAILALPVSLCYIVLQLCVWKELVRLRFAPKREAEFANFNGGRMTELNSVSTKVALDFKKKRSPCYTKQLTFGCLWEFSKLASNSQNIPLVPDDVLYHVLRNTVFAHGMERGDPSTDILWRLPINIDNYKLFKGCYWDIREIRLHREYKISLVDRVGGVHTPLDKTWRLAKAHAQALLTFYAPGLAHNTVHFVFPSLVAGKVRTVLPPSSVLRQLLEPHTKYTEYINYQALHECQSSTNTGTLTDRVFKPWLSFPIRNDDFLQGIQDHCEKCYYDEMLITQELTDDLHYHSFLKQYYDVVRDFVNSLEPLIVDDYVHLASSIQDHLPSVKRHNPVDVISTMLWNCAIVHYCDHQGFLKHFANKYGCITIRTPLVPPDSPSAQPTDASKSAPNGVINTSHPVPSNENFFTGEDVYHTRCFLRCFVRYNENTQEDMTLPLTKYDFDDELATAASDQFFRDLVDLDSKLRQRGEAVVPYSQFVRSVCF</sequence>
<feature type="transmembrane region" description="Helical" evidence="1">
    <location>
        <begin position="20"/>
        <end position="40"/>
    </location>
</feature>
<accession>A0A6F9DGQ8</accession>
<gene>
    <name evidence="2" type="primary">LOC100175252</name>
</gene>
<reference evidence="2" key="1">
    <citation type="submission" date="2020-04" db="EMBL/GenBank/DDBJ databases">
        <authorList>
            <person name="Neveu A P."/>
        </authorList>
    </citation>
    <scope>NUCLEOTIDE SEQUENCE</scope>
    <source>
        <tissue evidence="2">Whole embryo</tissue>
    </source>
</reference>
<dbReference type="Gene3D" id="1.20.245.10">
    <property type="entry name" value="Lipoxygenase-1, Domain 5"/>
    <property type="match status" value="1"/>
</dbReference>